<proteinExistence type="predicted"/>
<keyword evidence="1" id="KW-0805">Transcription regulation</keyword>
<dbReference type="Proteomes" id="UP000276178">
    <property type="component" value="Unassembled WGS sequence"/>
</dbReference>
<dbReference type="AlphaFoldDB" id="A0A3M8BDA9"/>
<sequence>MKPMKHTEIKQQFGAAIRKLRMEQKMTQEELAGRTGLHRTYISEVERGERNVSLENIVKLANALRTHVSSVFLLIEKGE</sequence>
<evidence type="ECO:0000313" key="8">
    <source>
        <dbReference type="Proteomes" id="UP000317180"/>
    </source>
</evidence>
<evidence type="ECO:0000256" key="2">
    <source>
        <dbReference type="ARBA" id="ARBA00023125"/>
    </source>
</evidence>
<dbReference type="PANTHER" id="PTHR46797">
    <property type="entry name" value="HTH-TYPE TRANSCRIPTIONAL REGULATOR"/>
    <property type="match status" value="1"/>
</dbReference>
<dbReference type="RefSeq" id="WP_005835235.1">
    <property type="nucleotide sequence ID" value="NZ_BJOD01000049.1"/>
</dbReference>
<dbReference type="InterPro" id="IPR001387">
    <property type="entry name" value="Cro/C1-type_HTH"/>
</dbReference>
<dbReference type="InterPro" id="IPR050807">
    <property type="entry name" value="TransReg_Diox_bact_type"/>
</dbReference>
<dbReference type="SUPFAM" id="SSF47413">
    <property type="entry name" value="lambda repressor-like DNA-binding domains"/>
    <property type="match status" value="1"/>
</dbReference>
<dbReference type="GO" id="GO:0003700">
    <property type="term" value="F:DNA-binding transcription factor activity"/>
    <property type="evidence" value="ECO:0007669"/>
    <property type="project" value="TreeGrafter"/>
</dbReference>
<evidence type="ECO:0000313" key="6">
    <source>
        <dbReference type="EMBL" id="RNB61273.1"/>
    </source>
</evidence>
<comment type="caution">
    <text evidence="6">The sequence shown here is derived from an EMBL/GenBank/DDBJ whole genome shotgun (WGS) entry which is preliminary data.</text>
</comment>
<dbReference type="GO" id="GO:0003677">
    <property type="term" value="F:DNA binding"/>
    <property type="evidence" value="ECO:0007669"/>
    <property type="project" value="UniProtKB-KW"/>
</dbReference>
<accession>A0A3M8BDA9</accession>
<dbReference type="CDD" id="cd00093">
    <property type="entry name" value="HTH_XRE"/>
    <property type="match status" value="1"/>
</dbReference>
<name>A0A3M8BDA9_9BACL</name>
<dbReference type="EMBL" id="BJOD01000049">
    <property type="protein sequence ID" value="GED27780.1"/>
    <property type="molecule type" value="Genomic_DNA"/>
</dbReference>
<gene>
    <name evidence="5" type="ORF">BAG01nite_38820</name>
    <name evidence="6" type="ORF">EB820_01175</name>
</gene>
<evidence type="ECO:0000313" key="7">
    <source>
        <dbReference type="Proteomes" id="UP000276178"/>
    </source>
</evidence>
<keyword evidence="2" id="KW-0238">DNA-binding</keyword>
<feature type="domain" description="HTH cro/C1-type" evidence="4">
    <location>
        <begin position="17"/>
        <end position="71"/>
    </location>
</feature>
<dbReference type="PANTHER" id="PTHR46797:SF23">
    <property type="entry name" value="HTH-TYPE TRANSCRIPTIONAL REGULATOR SUTR"/>
    <property type="match status" value="1"/>
</dbReference>
<protein>
    <submittedName>
        <fullName evidence="5 6">Transcriptional regulator</fullName>
    </submittedName>
</protein>
<reference evidence="5 8" key="2">
    <citation type="submission" date="2019-06" db="EMBL/GenBank/DDBJ databases">
        <title>Whole genome shotgun sequence of Brevibacillus agri NBRC 15538.</title>
        <authorList>
            <person name="Hosoyama A."/>
            <person name="Uohara A."/>
            <person name="Ohji S."/>
            <person name="Ichikawa N."/>
        </authorList>
    </citation>
    <scope>NUCLEOTIDE SEQUENCE [LARGE SCALE GENOMIC DNA]</scope>
    <source>
        <strain evidence="5 8">NBRC 15538</strain>
    </source>
</reference>
<reference evidence="6 7" key="1">
    <citation type="submission" date="2018-10" db="EMBL/GenBank/DDBJ databases">
        <title>Phylogenomics of Brevibacillus.</title>
        <authorList>
            <person name="Dunlap C."/>
        </authorList>
    </citation>
    <scope>NUCLEOTIDE SEQUENCE [LARGE SCALE GENOMIC DNA]</scope>
    <source>
        <strain evidence="6 7">NRRL NRS 1219</strain>
    </source>
</reference>
<dbReference type="EMBL" id="RHHN01000007">
    <property type="protein sequence ID" value="RNB61273.1"/>
    <property type="molecule type" value="Genomic_DNA"/>
</dbReference>
<evidence type="ECO:0000313" key="5">
    <source>
        <dbReference type="EMBL" id="GED27780.1"/>
    </source>
</evidence>
<dbReference type="GO" id="GO:0005829">
    <property type="term" value="C:cytosol"/>
    <property type="evidence" value="ECO:0007669"/>
    <property type="project" value="TreeGrafter"/>
</dbReference>
<keyword evidence="3" id="KW-0804">Transcription</keyword>
<dbReference type="PROSITE" id="PS50943">
    <property type="entry name" value="HTH_CROC1"/>
    <property type="match status" value="1"/>
</dbReference>
<dbReference type="SMART" id="SM00530">
    <property type="entry name" value="HTH_XRE"/>
    <property type="match status" value="1"/>
</dbReference>
<organism evidence="6 7">
    <name type="scientific">Brevibacillus agri</name>
    <dbReference type="NCBI Taxonomy" id="51101"/>
    <lineage>
        <taxon>Bacteria</taxon>
        <taxon>Bacillati</taxon>
        <taxon>Bacillota</taxon>
        <taxon>Bacilli</taxon>
        <taxon>Bacillales</taxon>
        <taxon>Paenibacillaceae</taxon>
        <taxon>Brevibacillus</taxon>
    </lineage>
</organism>
<dbReference type="Gene3D" id="1.10.260.40">
    <property type="entry name" value="lambda repressor-like DNA-binding domains"/>
    <property type="match status" value="1"/>
</dbReference>
<dbReference type="Proteomes" id="UP000317180">
    <property type="component" value="Unassembled WGS sequence"/>
</dbReference>
<evidence type="ECO:0000256" key="1">
    <source>
        <dbReference type="ARBA" id="ARBA00023015"/>
    </source>
</evidence>
<dbReference type="Pfam" id="PF01381">
    <property type="entry name" value="HTH_3"/>
    <property type="match status" value="1"/>
</dbReference>
<evidence type="ECO:0000256" key="3">
    <source>
        <dbReference type="ARBA" id="ARBA00023163"/>
    </source>
</evidence>
<dbReference type="InterPro" id="IPR010982">
    <property type="entry name" value="Lambda_DNA-bd_dom_sf"/>
</dbReference>
<dbReference type="GeneID" id="82813185"/>
<keyword evidence="8" id="KW-1185">Reference proteome</keyword>
<dbReference type="OrthoDB" id="9814553at2"/>
<evidence type="ECO:0000259" key="4">
    <source>
        <dbReference type="PROSITE" id="PS50943"/>
    </source>
</evidence>